<organism evidence="4 5">
    <name type="scientific">Neorhizobium alkalisoli</name>
    <dbReference type="NCBI Taxonomy" id="528178"/>
    <lineage>
        <taxon>Bacteria</taxon>
        <taxon>Pseudomonadati</taxon>
        <taxon>Pseudomonadota</taxon>
        <taxon>Alphaproteobacteria</taxon>
        <taxon>Hyphomicrobiales</taxon>
        <taxon>Rhizobiaceae</taxon>
        <taxon>Rhizobium/Agrobacterium group</taxon>
        <taxon>Neorhizobium</taxon>
    </lineage>
</organism>
<dbReference type="CDD" id="cd06533">
    <property type="entry name" value="Glyco_transf_WecG_TagA"/>
    <property type="match status" value="1"/>
</dbReference>
<reference evidence="4 5" key="1">
    <citation type="submission" date="2019-06" db="EMBL/GenBank/DDBJ databases">
        <title>Sorghum-associated microbial communities from plants grown in Nebraska, USA.</title>
        <authorList>
            <person name="Schachtman D."/>
        </authorList>
    </citation>
    <scope>NUCLEOTIDE SEQUENCE [LARGE SCALE GENOMIC DNA]</scope>
    <source>
        <strain evidence="4 5">1225</strain>
    </source>
</reference>
<dbReference type="GO" id="GO:0016758">
    <property type="term" value="F:hexosyltransferase activity"/>
    <property type="evidence" value="ECO:0007669"/>
    <property type="project" value="TreeGrafter"/>
</dbReference>
<gene>
    <name evidence="4" type="ORF">FHW37_11254</name>
</gene>
<dbReference type="PANTHER" id="PTHR34136:SF1">
    <property type="entry name" value="UDP-N-ACETYL-D-MANNOSAMINURONIC ACID TRANSFERASE"/>
    <property type="match status" value="1"/>
</dbReference>
<dbReference type="OrthoDB" id="9808976at2"/>
<keyword evidence="1" id="KW-0328">Glycosyltransferase</keyword>
<dbReference type="RefSeq" id="WP_145642645.1">
    <property type="nucleotide sequence ID" value="NZ_VIWP01000012.1"/>
</dbReference>
<evidence type="ECO:0000259" key="3">
    <source>
        <dbReference type="Pfam" id="PF13480"/>
    </source>
</evidence>
<dbReference type="InterPro" id="IPR004629">
    <property type="entry name" value="WecG_TagA_CpsF"/>
</dbReference>
<dbReference type="PANTHER" id="PTHR34136">
    <property type="match status" value="1"/>
</dbReference>
<dbReference type="InterPro" id="IPR016181">
    <property type="entry name" value="Acyl_CoA_acyltransferase"/>
</dbReference>
<evidence type="ECO:0000313" key="4">
    <source>
        <dbReference type="EMBL" id="TWF47415.1"/>
    </source>
</evidence>
<dbReference type="Gene3D" id="3.40.630.30">
    <property type="match status" value="1"/>
</dbReference>
<evidence type="ECO:0000256" key="1">
    <source>
        <dbReference type="ARBA" id="ARBA00022676"/>
    </source>
</evidence>
<evidence type="ECO:0000256" key="2">
    <source>
        <dbReference type="ARBA" id="ARBA00022679"/>
    </source>
</evidence>
<dbReference type="Proteomes" id="UP000320653">
    <property type="component" value="Unassembled WGS sequence"/>
</dbReference>
<dbReference type="EMBL" id="VIWP01000012">
    <property type="protein sequence ID" value="TWF47415.1"/>
    <property type="molecule type" value="Genomic_DNA"/>
</dbReference>
<proteinExistence type="predicted"/>
<dbReference type="InterPro" id="IPR038740">
    <property type="entry name" value="BioF2-like_GNAT_dom"/>
</dbReference>
<keyword evidence="2" id="KW-0808">Transferase</keyword>
<dbReference type="Pfam" id="PF03808">
    <property type="entry name" value="Glyco_tran_WecG"/>
    <property type="match status" value="1"/>
</dbReference>
<comment type="caution">
    <text evidence="4">The sequence shown here is derived from an EMBL/GenBank/DDBJ whole genome shotgun (WGS) entry which is preliminary data.</text>
</comment>
<sequence length="643" mass="73131">MNMHTLPNRADVTKLEVVNTTGRLNEIGPQWTELWTQTGGQIFQSHAWIKAWWDTLAEREQCELRIGLIWRQDMLVAVIPLAITRRKGVRFLEWAAGAYSDYGDIIISTDCPDAALAQLWGRLCRARGFDLAFLNRLLPNANARRLISVSAASGVKLEPHHRQETSYRVERRWETGEEWLESKPKKIRQEYRRHLRILGEMGTIEFRMVSRAEDLGDTLERLVELKRGNLAAQQLESAMFEDKHVLEAFINALSAAGILRFFLLECDGEIIAASLNFVQNDVMMVYVTTYDPKFSRGSPGDVLMTEYVKWSIDHGHPVIDFLCGAERFKNKFATDAVALESVLGAKSLRGLAAYIADDLRQKFRRVRHSRPASVKQFLQADSPEVEQITIHESGLPDNYSVLGLQISEVTLERAFRYFVHWSKDPVGRTVVVRDVHGIVKAIDDPQLARIHNSADMVTPDGMPLVWSGRMLGRSVSRTCGPDLMHYVLKHSARANLKHYFYGGKPGVAGRLKLAFEKRFPDVGIVGTSTPPFRTITDEELNVVAEEIRQSGAHVVWIGISSPKQEYLIERLKSLVPATFIGVGAAFDFHTGAVSRAPYWMQVAGLEWGFRLFSEPRRLWRRYLIVAPRFVWLMLKDHFSKHPV</sequence>
<dbReference type="SUPFAM" id="SSF55729">
    <property type="entry name" value="Acyl-CoA N-acyltransferases (Nat)"/>
    <property type="match status" value="1"/>
</dbReference>
<dbReference type="NCBIfam" id="TIGR00696">
    <property type="entry name" value="wecG_tagA_cpsF"/>
    <property type="match status" value="1"/>
</dbReference>
<name>A0A561QAM8_9HYPH</name>
<evidence type="ECO:0000313" key="5">
    <source>
        <dbReference type="Proteomes" id="UP000320653"/>
    </source>
</evidence>
<feature type="domain" description="BioF2-like acetyltransferase" evidence="3">
    <location>
        <begin position="185"/>
        <end position="329"/>
    </location>
</feature>
<dbReference type="AlphaFoldDB" id="A0A561QAM8"/>
<protein>
    <submittedName>
        <fullName evidence="4">Exopolysaccharide biosynthesis WecB/TagA/CpsF family protein</fullName>
    </submittedName>
</protein>
<dbReference type="Pfam" id="PF13480">
    <property type="entry name" value="Acetyltransf_6"/>
    <property type="match status" value="1"/>
</dbReference>
<keyword evidence="5" id="KW-1185">Reference proteome</keyword>
<accession>A0A561QAM8</accession>